<keyword evidence="13 14" id="KW-0472">Membrane</keyword>
<dbReference type="PRINTS" id="PR00344">
    <property type="entry name" value="BCTRLSENSOR"/>
</dbReference>
<dbReference type="CDD" id="cd06225">
    <property type="entry name" value="HAMP"/>
    <property type="match status" value="1"/>
</dbReference>
<evidence type="ECO:0000256" key="6">
    <source>
        <dbReference type="ARBA" id="ARBA00022679"/>
    </source>
</evidence>
<dbReference type="GO" id="GO:0005886">
    <property type="term" value="C:plasma membrane"/>
    <property type="evidence" value="ECO:0007669"/>
    <property type="project" value="UniProtKB-SubCell"/>
</dbReference>
<evidence type="ECO:0000256" key="9">
    <source>
        <dbReference type="ARBA" id="ARBA00022777"/>
    </source>
</evidence>
<evidence type="ECO:0000256" key="3">
    <source>
        <dbReference type="ARBA" id="ARBA00012438"/>
    </source>
</evidence>
<evidence type="ECO:0000256" key="4">
    <source>
        <dbReference type="ARBA" id="ARBA00022475"/>
    </source>
</evidence>
<reference evidence="17 18" key="1">
    <citation type="submission" date="2019-07" db="EMBL/GenBank/DDBJ databases">
        <authorList>
            <person name="Kim J."/>
        </authorList>
    </citation>
    <scope>NUCLEOTIDE SEQUENCE [LARGE SCALE GENOMIC DNA]</scope>
    <source>
        <strain evidence="17 18">G13</strain>
    </source>
</reference>
<evidence type="ECO:0000256" key="1">
    <source>
        <dbReference type="ARBA" id="ARBA00000085"/>
    </source>
</evidence>
<dbReference type="InterPro" id="IPR004358">
    <property type="entry name" value="Sig_transdc_His_kin-like_C"/>
</dbReference>
<dbReference type="InterPro" id="IPR003594">
    <property type="entry name" value="HATPase_dom"/>
</dbReference>
<dbReference type="InterPro" id="IPR005467">
    <property type="entry name" value="His_kinase_dom"/>
</dbReference>
<dbReference type="Gene3D" id="3.30.565.10">
    <property type="entry name" value="Histidine kinase-like ATPase, C-terminal domain"/>
    <property type="match status" value="1"/>
</dbReference>
<evidence type="ECO:0000256" key="8">
    <source>
        <dbReference type="ARBA" id="ARBA00022741"/>
    </source>
</evidence>
<evidence type="ECO:0000256" key="10">
    <source>
        <dbReference type="ARBA" id="ARBA00022840"/>
    </source>
</evidence>
<keyword evidence="6" id="KW-0808">Transferase</keyword>
<evidence type="ECO:0000256" key="14">
    <source>
        <dbReference type="SAM" id="Phobius"/>
    </source>
</evidence>
<gene>
    <name evidence="17" type="ORF">FPZ45_20365</name>
</gene>
<dbReference type="InterPro" id="IPR003660">
    <property type="entry name" value="HAMP_dom"/>
</dbReference>
<dbReference type="GO" id="GO:0000155">
    <property type="term" value="F:phosphorelay sensor kinase activity"/>
    <property type="evidence" value="ECO:0007669"/>
    <property type="project" value="InterPro"/>
</dbReference>
<dbReference type="SUPFAM" id="SSF55874">
    <property type="entry name" value="ATPase domain of HSP90 chaperone/DNA topoisomerase II/histidine kinase"/>
    <property type="match status" value="1"/>
</dbReference>
<evidence type="ECO:0000256" key="5">
    <source>
        <dbReference type="ARBA" id="ARBA00022553"/>
    </source>
</evidence>
<feature type="domain" description="HAMP" evidence="16">
    <location>
        <begin position="105"/>
        <end position="157"/>
    </location>
</feature>
<dbReference type="OrthoDB" id="9792991at2"/>
<feature type="domain" description="Histidine kinase" evidence="15">
    <location>
        <begin position="172"/>
        <end position="386"/>
    </location>
</feature>
<name>A0A559J9Y8_9BACL</name>
<keyword evidence="8" id="KW-0547">Nucleotide-binding</keyword>
<keyword evidence="9 17" id="KW-0418">Kinase</keyword>
<comment type="subcellular location">
    <subcellularLocation>
        <location evidence="2">Cell membrane</location>
        <topology evidence="2">Multi-pass membrane protein</topology>
    </subcellularLocation>
</comment>
<dbReference type="InterPro" id="IPR036890">
    <property type="entry name" value="HATPase_C_sf"/>
</dbReference>
<keyword evidence="5" id="KW-0597">Phosphoprotein</keyword>
<dbReference type="InterPro" id="IPR050398">
    <property type="entry name" value="HssS/ArlS-like"/>
</dbReference>
<dbReference type="InterPro" id="IPR003661">
    <property type="entry name" value="HisK_dim/P_dom"/>
</dbReference>
<sequence length="387" mass="44028">MLWNTLEGLLWLALGSFALFAGHFVVRWSSLQEQWRHSYVRNYLYLPWGYAFKEVKLTLVVVGFAVLSALAGISAWNLTFRYYYVERWYVLYDIFYVFVVLPYAWNLIGKFHRIRLGVEAAAAGNLQSAIDVKGKDAFTALASRINNMKAGYRVALEEQMKSERLKSELITNVSHDLKTPLTSIINYVDLLKQKDLSPEESSAYVDVLDRKSMRLKTLIEDLFEASKVASGAVELDLREIDVAALLNQTLAELGDNSDDIAPLLRVKIGKPHIYAYLDGNKTQRVFENLIGNARKYSLPGTRIYLSLEETDDRVSFRIQNTSSYEIDFAAEELFERFKRADESRHSEGSGLGLAIARSIVELQGGSIRIDIQGDQFNVLIDFPKHEI</sequence>
<proteinExistence type="predicted"/>
<keyword evidence="12" id="KW-0902">Two-component regulatory system</keyword>
<dbReference type="SMART" id="SM00388">
    <property type="entry name" value="HisKA"/>
    <property type="match status" value="1"/>
</dbReference>
<keyword evidence="4" id="KW-1003">Cell membrane</keyword>
<dbReference type="AlphaFoldDB" id="A0A559J9Y8"/>
<dbReference type="PANTHER" id="PTHR45528">
    <property type="entry name" value="SENSOR HISTIDINE KINASE CPXA"/>
    <property type="match status" value="1"/>
</dbReference>
<dbReference type="EC" id="2.7.13.3" evidence="3"/>
<comment type="caution">
    <text evidence="17">The sequence shown here is derived from an EMBL/GenBank/DDBJ whole genome shotgun (WGS) entry which is preliminary data.</text>
</comment>
<accession>A0A559J9Y8</accession>
<dbReference type="GO" id="GO:0005524">
    <property type="term" value="F:ATP binding"/>
    <property type="evidence" value="ECO:0007669"/>
    <property type="project" value="UniProtKB-KW"/>
</dbReference>
<dbReference type="PROSITE" id="PS50885">
    <property type="entry name" value="HAMP"/>
    <property type="match status" value="1"/>
</dbReference>
<evidence type="ECO:0000313" key="17">
    <source>
        <dbReference type="EMBL" id="TVX96715.1"/>
    </source>
</evidence>
<evidence type="ECO:0000259" key="15">
    <source>
        <dbReference type="PROSITE" id="PS50109"/>
    </source>
</evidence>
<evidence type="ECO:0000259" key="16">
    <source>
        <dbReference type="PROSITE" id="PS50885"/>
    </source>
</evidence>
<evidence type="ECO:0000313" key="18">
    <source>
        <dbReference type="Proteomes" id="UP000316330"/>
    </source>
</evidence>
<dbReference type="EMBL" id="VNJJ01000015">
    <property type="protein sequence ID" value="TVX96715.1"/>
    <property type="molecule type" value="Genomic_DNA"/>
</dbReference>
<protein>
    <recommendedName>
        <fullName evidence="3">histidine kinase</fullName>
        <ecNumber evidence="3">2.7.13.3</ecNumber>
    </recommendedName>
</protein>
<dbReference type="PROSITE" id="PS50109">
    <property type="entry name" value="HIS_KIN"/>
    <property type="match status" value="1"/>
</dbReference>
<dbReference type="Pfam" id="PF02518">
    <property type="entry name" value="HATPase_c"/>
    <property type="match status" value="1"/>
</dbReference>
<evidence type="ECO:0000256" key="7">
    <source>
        <dbReference type="ARBA" id="ARBA00022692"/>
    </source>
</evidence>
<dbReference type="Pfam" id="PF00512">
    <property type="entry name" value="HisKA"/>
    <property type="match status" value="1"/>
</dbReference>
<dbReference type="CDD" id="cd00082">
    <property type="entry name" value="HisKA"/>
    <property type="match status" value="1"/>
</dbReference>
<evidence type="ECO:0000256" key="12">
    <source>
        <dbReference type="ARBA" id="ARBA00023012"/>
    </source>
</evidence>
<keyword evidence="18" id="KW-1185">Reference proteome</keyword>
<feature type="transmembrane region" description="Helical" evidence="14">
    <location>
        <begin position="88"/>
        <end position="108"/>
    </location>
</feature>
<evidence type="ECO:0000256" key="13">
    <source>
        <dbReference type="ARBA" id="ARBA00023136"/>
    </source>
</evidence>
<dbReference type="FunFam" id="1.10.287.130:FF:000008">
    <property type="entry name" value="Two-component sensor histidine kinase"/>
    <property type="match status" value="1"/>
</dbReference>
<dbReference type="Gene3D" id="1.10.287.130">
    <property type="match status" value="1"/>
</dbReference>
<keyword evidence="7 14" id="KW-0812">Transmembrane</keyword>
<dbReference type="Proteomes" id="UP000316330">
    <property type="component" value="Unassembled WGS sequence"/>
</dbReference>
<feature type="transmembrane region" description="Helical" evidence="14">
    <location>
        <begin position="57"/>
        <end position="76"/>
    </location>
</feature>
<evidence type="ECO:0000256" key="11">
    <source>
        <dbReference type="ARBA" id="ARBA00022989"/>
    </source>
</evidence>
<feature type="transmembrane region" description="Helical" evidence="14">
    <location>
        <begin position="6"/>
        <end position="26"/>
    </location>
</feature>
<evidence type="ECO:0000256" key="2">
    <source>
        <dbReference type="ARBA" id="ARBA00004651"/>
    </source>
</evidence>
<dbReference type="RefSeq" id="WP_144706080.1">
    <property type="nucleotide sequence ID" value="NZ_VNJJ01000015.1"/>
</dbReference>
<dbReference type="InterPro" id="IPR036097">
    <property type="entry name" value="HisK_dim/P_sf"/>
</dbReference>
<keyword evidence="10" id="KW-0067">ATP-binding</keyword>
<comment type="catalytic activity">
    <reaction evidence="1">
        <text>ATP + protein L-histidine = ADP + protein N-phospho-L-histidine.</text>
        <dbReference type="EC" id="2.7.13.3"/>
    </reaction>
</comment>
<dbReference type="PANTHER" id="PTHR45528:SF1">
    <property type="entry name" value="SENSOR HISTIDINE KINASE CPXA"/>
    <property type="match status" value="1"/>
</dbReference>
<dbReference type="SMART" id="SM00387">
    <property type="entry name" value="HATPase_c"/>
    <property type="match status" value="1"/>
</dbReference>
<organism evidence="17 18">
    <name type="scientific">Cohnella terricola</name>
    <dbReference type="NCBI Taxonomy" id="1289167"/>
    <lineage>
        <taxon>Bacteria</taxon>
        <taxon>Bacillati</taxon>
        <taxon>Bacillota</taxon>
        <taxon>Bacilli</taxon>
        <taxon>Bacillales</taxon>
        <taxon>Paenibacillaceae</taxon>
        <taxon>Cohnella</taxon>
    </lineage>
</organism>
<dbReference type="SUPFAM" id="SSF47384">
    <property type="entry name" value="Homodimeric domain of signal transducing histidine kinase"/>
    <property type="match status" value="1"/>
</dbReference>
<keyword evidence="11 14" id="KW-1133">Transmembrane helix</keyword>